<dbReference type="Proteomes" id="UP001485043">
    <property type="component" value="Unassembled WGS sequence"/>
</dbReference>
<gene>
    <name evidence="3" type="ORF">WJX84_000409</name>
</gene>
<evidence type="ECO:0000313" key="4">
    <source>
        <dbReference type="Proteomes" id="UP001485043"/>
    </source>
</evidence>
<feature type="compositionally biased region" description="Low complexity" evidence="2">
    <location>
        <begin position="259"/>
        <end position="271"/>
    </location>
</feature>
<name>A0AAW1T4F7_9CHLO</name>
<reference evidence="3 4" key="1">
    <citation type="journal article" date="2024" name="Nat. Commun.">
        <title>Phylogenomics reveals the evolutionary origins of lichenization in chlorophyte algae.</title>
        <authorList>
            <person name="Puginier C."/>
            <person name="Libourel C."/>
            <person name="Otte J."/>
            <person name="Skaloud P."/>
            <person name="Haon M."/>
            <person name="Grisel S."/>
            <person name="Petersen M."/>
            <person name="Berrin J.G."/>
            <person name="Delaux P.M."/>
            <person name="Dal Grande F."/>
            <person name="Keller J."/>
        </authorList>
    </citation>
    <scope>NUCLEOTIDE SEQUENCE [LARGE SCALE GENOMIC DNA]</scope>
    <source>
        <strain evidence="3 4">SAG 2523</strain>
    </source>
</reference>
<feature type="coiled-coil region" evidence="1">
    <location>
        <begin position="168"/>
        <end position="195"/>
    </location>
</feature>
<evidence type="ECO:0000256" key="1">
    <source>
        <dbReference type="SAM" id="Coils"/>
    </source>
</evidence>
<protein>
    <submittedName>
        <fullName evidence="3">Uncharacterized protein</fullName>
    </submittedName>
</protein>
<evidence type="ECO:0000313" key="3">
    <source>
        <dbReference type="EMBL" id="KAK9864409.1"/>
    </source>
</evidence>
<keyword evidence="1" id="KW-0175">Coiled coil</keyword>
<organism evidence="3 4">
    <name type="scientific">Apatococcus fuscideae</name>
    <dbReference type="NCBI Taxonomy" id="2026836"/>
    <lineage>
        <taxon>Eukaryota</taxon>
        <taxon>Viridiplantae</taxon>
        <taxon>Chlorophyta</taxon>
        <taxon>core chlorophytes</taxon>
        <taxon>Trebouxiophyceae</taxon>
        <taxon>Chlorellales</taxon>
        <taxon>Chlorellaceae</taxon>
        <taxon>Apatococcus</taxon>
    </lineage>
</organism>
<dbReference type="EMBL" id="JALJOV010000358">
    <property type="protein sequence ID" value="KAK9864409.1"/>
    <property type="molecule type" value="Genomic_DNA"/>
</dbReference>
<evidence type="ECO:0000256" key="2">
    <source>
        <dbReference type="SAM" id="MobiDB-lite"/>
    </source>
</evidence>
<feature type="region of interest" description="Disordered" evidence="2">
    <location>
        <begin position="250"/>
        <end position="274"/>
    </location>
</feature>
<sequence length="1664" mass="182191">MATPRYSVHHQWSCYSFELSDSLNMSVEIASALAHFGLPYTVEQVSLRSCLDFTEVKDCTVLQEVQLAKDSLARCFCLCVDGQELEYHIEEEVPLEGQVFGNRQLLYQLADNLYHDIDIIAELIDNHSQASWLNSEKPVVRLMFDIIKKAIKIWDNGQGIPPSEGASLAQLMKSRDSSQRQAQEAKQDAKDMLSTLRQGGPSATLFLLRKFRISEHGFGLKAVAELLRGQGGLRVLSKCSNKRPMLFKKEHNSDGLTRSPCSSGSTGSSDSFTEVGLEDINTERMWDKSPATSPAGARQAKLTWAEDVTKGLLAQYQLYLNSPTAYAKRLLQLIYWQDATQQKLDWVEGLGAQHDKKRLRAMAAETRTILQQTYDYKGIDVDKKLTLQVEMRDEDGDHMITPPADAPESRALQGDSYVERLLRSAAACWPIGLEVPPKKGSQGGHLMLFVIITKEGQDVEKRGPEFPQGLQLLEAVAFMESRQFTRGIRLLDFLVGALDPPSNMQRQKANVLRNIRKDRLHGIALIPRTCETTLGKTGITISDHVIPQAEEMLKELGKEAREFLYAVGRESSPPFRLPESGVLVQYGETFAVNDVVQLEQGINVQPGSSSSFDQSLLLSDVWYRIIKFEKEQSAAEDESTSLARQTYCCCLQPLHSKKGQLKLPLGGQYDLRLKSSRNKEVTAAKITNAQPVRLEWQQPASKVAVGRSCQPFVAVYNSRRRDWTSEAMSSKQLADMGYRHVRVEINPRETADSTGIDSCWASDQGLDGLGDLGTNVNGDGHRVFNVLGTLDLSLELRMDGLPVDLEGCDLQALRLESIHLDSGTSMQFIADTESQGVVHVHNAMLAQSITTGQLILDDLHLSGAGGSRLKLQEEQSIWVDSGAPAQLTTNVAALCPCDNGTAFSSEGLQLEVFDAFDNATSVQGHQNQARQIGVVAAVEWPDKAPQACSSQDLRIKLRVIPVASDASGTYQALRPGRSSAACSIPFSAVDCTACLLSSEEYKAAFPGEQYACPAATCLEDQDGRMQQLVAAADICLESLSPAWRRLEVLVQCLGPDHQVQSAICRLVEIEAIGPSSFPARLALSADAMLHTASLDEELDGAWMLLAPAKTAVESLRALFHNEGGSALTDRLQHPCQVVCSWEQRRPIMCPEGHAPSMQLPAIIMPAADQPAETLKLELYAKQGQAATHTISLQVQGVPKQLKQEKILLDPECVGSGLKAPALSNGNGKPQFEAQWDEEKAAFEIPAAATSVASQQLGNHSSVIARYRLEAPGLALQGAFSFGFSDELSQQEQRIEAHGIISAHEPQEIQLKKGEAAAKKHLKQCTARANSRLNALRLPALTSAANLVTRCDDLQAACSGLGRQRTEFLERLDAVEEAPIVDDVLDRLLRSCITLDRSWLTGYSEEMKQALLKLEQAAEPPEAEEVDLSEDNQETLHAVVQAARGCLTDEEVDNLTTAILVYLRYHWSAAIVTSSKAANQPDLDHAVVLAKRPAVLPAPFQTLSQSLGAVETPEGCLGPLSDFLTVQARQDQMFQLRSSLECFSQGALVFKTAQQVCLYLRQCALQETHARPCISLDRSCAALVGPSTQGLIIGGEMLDQLAGAEDDSGIIPTPDNQSRLVPQIIKSSDDDSLPSRLSRLESASAAVRVVPRALSRHPSALRNIT</sequence>
<accession>A0AAW1T4F7</accession>
<keyword evidence="4" id="KW-1185">Reference proteome</keyword>
<comment type="caution">
    <text evidence="3">The sequence shown here is derived from an EMBL/GenBank/DDBJ whole genome shotgun (WGS) entry which is preliminary data.</text>
</comment>
<proteinExistence type="predicted"/>